<sequence>MLGSEIMKIIACVDNDMGLMFHQRRQTQDRIVRENIKALKERIYMNEYSYQLYKDTLDDVIVDNDFIKHGENHYCLIENVSVKDCDIDEMILYRWNTIYPCDYYLDIDLSKFQLVKQEMFKGSSHEVTKEIYRKEKG</sequence>
<accession>E7GB39</accession>
<dbReference type="EMBL" id="ADKX01000033">
    <property type="protein sequence ID" value="EFW04855.1"/>
    <property type="molecule type" value="Genomic_DNA"/>
</dbReference>
<comment type="caution">
    <text evidence="1">The sequence shown here is derived from an EMBL/GenBank/DDBJ whole genome shotgun (WGS) entry which is preliminary data.</text>
</comment>
<proteinExistence type="predicted"/>
<reference evidence="1 2" key="1">
    <citation type="submission" date="2010-12" db="EMBL/GenBank/DDBJ databases">
        <title>The Genome Sequence of Coprobacillus sp. strain 29_1.</title>
        <authorList>
            <consortium name="The Broad Institute Genome Sequencing Platform"/>
            <person name="Earl A."/>
            <person name="Ward D."/>
            <person name="Feldgarden M."/>
            <person name="Gevers D."/>
            <person name="Daigneault M."/>
            <person name="Sibley C.D."/>
            <person name="White A."/>
            <person name="Strauss J."/>
            <person name="Allen-Vercoe E."/>
            <person name="Young S.K."/>
            <person name="Zeng Q."/>
            <person name="Gargeya S."/>
            <person name="Fitzgerald M."/>
            <person name="Haas B."/>
            <person name="Abouelleil A."/>
            <person name="Alvarado L."/>
            <person name="Arachchi H.M."/>
            <person name="Berlin A."/>
            <person name="Brown A."/>
            <person name="Chapman S.B."/>
            <person name="Chen Z."/>
            <person name="Dunbar C."/>
            <person name="Freedman E."/>
            <person name="Gearin G."/>
            <person name="Gellesch M."/>
            <person name="Goldberg J."/>
            <person name="Griggs A."/>
            <person name="Gujja S."/>
            <person name="Heilman E."/>
            <person name="Heiman D."/>
            <person name="Howarth C."/>
            <person name="Larson L."/>
            <person name="Lui A."/>
            <person name="MacDonald P.J.P."/>
            <person name="Mehta T."/>
            <person name="Montmayeur A."/>
            <person name="Murphy C."/>
            <person name="Neiman D."/>
            <person name="Pearson M."/>
            <person name="Priest M."/>
            <person name="Roberts A."/>
            <person name="Saif S."/>
            <person name="Shea T."/>
            <person name="Shenoy N."/>
            <person name="Sisk P."/>
            <person name="Stolte C."/>
            <person name="Sykes S."/>
            <person name="White J."/>
            <person name="Yandava C."/>
            <person name="Nusbaum C."/>
            <person name="Birren B."/>
        </authorList>
    </citation>
    <scope>NUCLEOTIDE SEQUENCE [LARGE SCALE GENOMIC DNA]</scope>
    <source>
        <strain evidence="1 2">29_1</strain>
    </source>
</reference>
<dbReference type="HOGENOM" id="CLU_156560_0_0_9"/>
<protein>
    <submittedName>
        <fullName evidence="1">Uncharacterized protein</fullName>
    </submittedName>
</protein>
<dbReference type="AlphaFoldDB" id="E7GB39"/>
<evidence type="ECO:0000313" key="2">
    <source>
        <dbReference type="Proteomes" id="UP000003157"/>
    </source>
</evidence>
<dbReference type="eggNOG" id="ENOG50334UU">
    <property type="taxonomic scope" value="Bacteria"/>
</dbReference>
<organism evidence="1 2">
    <name type="scientific">Coprobacillus cateniformis</name>
    <dbReference type="NCBI Taxonomy" id="100884"/>
    <lineage>
        <taxon>Bacteria</taxon>
        <taxon>Bacillati</taxon>
        <taxon>Bacillota</taxon>
        <taxon>Erysipelotrichia</taxon>
        <taxon>Erysipelotrichales</taxon>
        <taxon>Coprobacillaceae</taxon>
        <taxon>Coprobacillus</taxon>
    </lineage>
</organism>
<evidence type="ECO:0000313" key="1">
    <source>
        <dbReference type="EMBL" id="EFW04855.1"/>
    </source>
</evidence>
<dbReference type="STRING" id="100884.GCA_000269565_02074"/>
<gene>
    <name evidence="1" type="ORF">HMPREF9488_01979</name>
</gene>
<dbReference type="Proteomes" id="UP000003157">
    <property type="component" value="Unassembled WGS sequence"/>
</dbReference>
<name>E7GB39_9FIRM</name>
<keyword evidence="2" id="KW-1185">Reference proteome</keyword>